<dbReference type="Gramene" id="OGLUM12G18570.1">
    <property type="protein sequence ID" value="OGLUM12G18570.1"/>
    <property type="gene ID" value="OGLUM12G18570"/>
</dbReference>
<feature type="compositionally biased region" description="Polar residues" evidence="4">
    <location>
        <begin position="208"/>
        <end position="226"/>
    </location>
</feature>
<dbReference type="InterPro" id="IPR013083">
    <property type="entry name" value="Znf_RING/FYVE/PHD"/>
</dbReference>
<evidence type="ECO:0000313" key="7">
    <source>
        <dbReference type="Proteomes" id="UP000026961"/>
    </source>
</evidence>
<organism evidence="6">
    <name type="scientific">Oryza glumipatula</name>
    <dbReference type="NCBI Taxonomy" id="40148"/>
    <lineage>
        <taxon>Eukaryota</taxon>
        <taxon>Viridiplantae</taxon>
        <taxon>Streptophyta</taxon>
        <taxon>Embryophyta</taxon>
        <taxon>Tracheophyta</taxon>
        <taxon>Spermatophyta</taxon>
        <taxon>Magnoliopsida</taxon>
        <taxon>Liliopsida</taxon>
        <taxon>Poales</taxon>
        <taxon>Poaceae</taxon>
        <taxon>BOP clade</taxon>
        <taxon>Oryzoideae</taxon>
        <taxon>Oryzeae</taxon>
        <taxon>Oryzinae</taxon>
        <taxon>Oryza</taxon>
    </lineage>
</organism>
<dbReference type="CDD" id="cd16454">
    <property type="entry name" value="RING-H2_PA-TM-RING"/>
    <property type="match status" value="1"/>
</dbReference>
<accession>A0A0E0BUI6</accession>
<evidence type="ECO:0000259" key="5">
    <source>
        <dbReference type="PROSITE" id="PS50089"/>
    </source>
</evidence>
<name>A0A0E0BUI6_9ORYZ</name>
<evidence type="ECO:0000256" key="4">
    <source>
        <dbReference type="SAM" id="MobiDB-lite"/>
    </source>
</evidence>
<keyword evidence="3" id="KW-0863">Zinc-finger</keyword>
<dbReference type="PANTHER" id="PTHR48047">
    <property type="entry name" value="GLYCOSYLTRANSFERASE"/>
    <property type="match status" value="1"/>
</dbReference>
<dbReference type="GO" id="GO:0008270">
    <property type="term" value="F:zinc ion binding"/>
    <property type="evidence" value="ECO:0007669"/>
    <property type="project" value="UniProtKB-KW"/>
</dbReference>
<feature type="region of interest" description="Disordered" evidence="4">
    <location>
        <begin position="190"/>
        <end position="235"/>
    </location>
</feature>
<dbReference type="eggNOG" id="KOG1192">
    <property type="taxonomic scope" value="Eukaryota"/>
</dbReference>
<reference evidence="6" key="1">
    <citation type="submission" date="2015-04" db="UniProtKB">
        <authorList>
            <consortium name="EnsemblPlants"/>
        </authorList>
    </citation>
    <scope>IDENTIFICATION</scope>
</reference>
<proteinExistence type="inferred from homology"/>
<dbReference type="HOGENOM" id="CLU_066967_0_0_1"/>
<dbReference type="eggNOG" id="KOG0800">
    <property type="taxonomic scope" value="Eukaryota"/>
</dbReference>
<dbReference type="Gene3D" id="3.40.50.2000">
    <property type="entry name" value="Glycogen Phosphorylase B"/>
    <property type="match status" value="1"/>
</dbReference>
<dbReference type="PROSITE" id="PS50089">
    <property type="entry name" value="ZF_RING_2"/>
    <property type="match status" value="1"/>
</dbReference>
<keyword evidence="3" id="KW-0862">Zinc</keyword>
<keyword evidence="2" id="KW-0808">Transferase</keyword>
<protein>
    <recommendedName>
        <fullName evidence="5">RING-type domain-containing protein</fullName>
    </recommendedName>
</protein>
<dbReference type="EnsemblPlants" id="OGLUM12G18570.1">
    <property type="protein sequence ID" value="OGLUM12G18570.1"/>
    <property type="gene ID" value="OGLUM12G18570"/>
</dbReference>
<evidence type="ECO:0000313" key="6">
    <source>
        <dbReference type="EnsemblPlants" id="OGLUM12G18570.1"/>
    </source>
</evidence>
<dbReference type="Pfam" id="PF00201">
    <property type="entry name" value="UDPGT"/>
    <property type="match status" value="1"/>
</dbReference>
<comment type="similarity">
    <text evidence="1">Belongs to the UDP-glycosyltransferase family.</text>
</comment>
<feature type="compositionally biased region" description="Basic and acidic residues" evidence="4">
    <location>
        <begin position="190"/>
        <end position="201"/>
    </location>
</feature>
<keyword evidence="7" id="KW-1185">Reference proteome</keyword>
<reference evidence="6" key="2">
    <citation type="submission" date="2018-05" db="EMBL/GenBank/DDBJ databases">
        <title>OgluRS3 (Oryza glumaepatula Reference Sequence Version 3).</title>
        <authorList>
            <person name="Zhang J."/>
            <person name="Kudrna D."/>
            <person name="Lee S."/>
            <person name="Talag J."/>
            <person name="Welchert J."/>
            <person name="Wing R.A."/>
        </authorList>
    </citation>
    <scope>NUCLEOTIDE SEQUENCE [LARGE SCALE GENOMIC DNA]</scope>
</reference>
<dbReference type="SMART" id="SM00184">
    <property type="entry name" value="RING"/>
    <property type="match status" value="1"/>
</dbReference>
<evidence type="ECO:0000256" key="3">
    <source>
        <dbReference type="PROSITE-ProRule" id="PRU00175"/>
    </source>
</evidence>
<feature type="domain" description="RING-type" evidence="5">
    <location>
        <begin position="348"/>
        <end position="389"/>
    </location>
</feature>
<feature type="region of interest" description="Disordered" evidence="4">
    <location>
        <begin position="1"/>
        <end position="62"/>
    </location>
</feature>
<dbReference type="InterPro" id="IPR002213">
    <property type="entry name" value="UDP_glucos_trans"/>
</dbReference>
<keyword evidence="3" id="KW-0479">Metal-binding</keyword>
<dbReference type="SUPFAM" id="SSF53756">
    <property type="entry name" value="UDP-Glycosyltransferase/glycogen phosphorylase"/>
    <property type="match status" value="1"/>
</dbReference>
<evidence type="ECO:0000256" key="1">
    <source>
        <dbReference type="ARBA" id="ARBA00009995"/>
    </source>
</evidence>
<dbReference type="AlphaFoldDB" id="A0A0E0BUI6"/>
<dbReference type="Pfam" id="PF13639">
    <property type="entry name" value="zf-RING_2"/>
    <property type="match status" value="1"/>
</dbReference>
<dbReference type="InterPro" id="IPR001841">
    <property type="entry name" value="Znf_RING"/>
</dbReference>
<evidence type="ECO:0000256" key="2">
    <source>
        <dbReference type="ARBA" id="ARBA00022679"/>
    </source>
</evidence>
<dbReference type="GO" id="GO:0035251">
    <property type="term" value="F:UDP-glucosyltransferase activity"/>
    <property type="evidence" value="ECO:0007669"/>
    <property type="project" value="TreeGrafter"/>
</dbReference>
<sequence>MPIASKLVYFQRRRPSPAPPEPEPEPPDPRRRPCRAGAGASAARRRKPRPWRETGGATDRGGCLAGRLRRWRRRVGRGQRHRRGAAERVRGGDNGVGTGLVIRGWAPQVAIPRHRAVGWSLMHCGTNAMLEATSAGVAMLTWPMGADHFVNKILLVEAGVAMHLAEGADAVPDSGQMAKAIAAAVGDMGKPFRERSKRDTSKGVASAGNITGQAGSTGSSSRLNRSVSDHGRLPDSVQQARERLLQRLNSVDLSGRRQNTSLSSETIHGGVAPGVSTTADSIFSSLTSCFHTDVSIAPCKLQESTAETFNTADKHTFIAHCSEPAPTQEVASCRVTDDDELAGPSTECSICLERCGDADGLLELRCKHIFHSACLERWLRSRSDCPYCRASVLLTAEG</sequence>
<dbReference type="Gene3D" id="3.30.40.10">
    <property type="entry name" value="Zinc/RING finger domain, C3HC4 (zinc finger)"/>
    <property type="match status" value="1"/>
</dbReference>
<dbReference type="Proteomes" id="UP000026961">
    <property type="component" value="Chromosome 12"/>
</dbReference>
<dbReference type="SUPFAM" id="SSF57850">
    <property type="entry name" value="RING/U-box"/>
    <property type="match status" value="1"/>
</dbReference>
<dbReference type="PANTHER" id="PTHR48047:SF8">
    <property type="entry name" value="FLAVONOL 3-O-GLUCOSYLTRANSFERASE UGT89B1"/>
    <property type="match status" value="1"/>
</dbReference>